<evidence type="ECO:0000313" key="2">
    <source>
        <dbReference type="Proteomes" id="UP000805193"/>
    </source>
</evidence>
<comment type="caution">
    <text evidence="1">The sequence shown here is derived from an EMBL/GenBank/DDBJ whole genome shotgun (WGS) entry which is preliminary data.</text>
</comment>
<dbReference type="Proteomes" id="UP000805193">
    <property type="component" value="Unassembled WGS sequence"/>
</dbReference>
<reference evidence="1 2" key="1">
    <citation type="journal article" date="2020" name="Cell">
        <title>Large-Scale Comparative Analyses of Tick Genomes Elucidate Their Genetic Diversity and Vector Capacities.</title>
        <authorList>
            <consortium name="Tick Genome and Microbiome Consortium (TIGMIC)"/>
            <person name="Jia N."/>
            <person name="Wang J."/>
            <person name="Shi W."/>
            <person name="Du L."/>
            <person name="Sun Y."/>
            <person name="Zhan W."/>
            <person name="Jiang J.F."/>
            <person name="Wang Q."/>
            <person name="Zhang B."/>
            <person name="Ji P."/>
            <person name="Bell-Sakyi L."/>
            <person name="Cui X.M."/>
            <person name="Yuan T.T."/>
            <person name="Jiang B.G."/>
            <person name="Yang W.F."/>
            <person name="Lam T.T."/>
            <person name="Chang Q.C."/>
            <person name="Ding S.J."/>
            <person name="Wang X.J."/>
            <person name="Zhu J.G."/>
            <person name="Ruan X.D."/>
            <person name="Zhao L."/>
            <person name="Wei J.T."/>
            <person name="Ye R.Z."/>
            <person name="Que T.C."/>
            <person name="Du C.H."/>
            <person name="Zhou Y.H."/>
            <person name="Cheng J.X."/>
            <person name="Dai P.F."/>
            <person name="Guo W.B."/>
            <person name="Han X.H."/>
            <person name="Huang E.J."/>
            <person name="Li L.F."/>
            <person name="Wei W."/>
            <person name="Gao Y.C."/>
            <person name="Liu J.Z."/>
            <person name="Shao H.Z."/>
            <person name="Wang X."/>
            <person name="Wang C.C."/>
            <person name="Yang T.C."/>
            <person name="Huo Q.B."/>
            <person name="Li W."/>
            <person name="Chen H.Y."/>
            <person name="Chen S.E."/>
            <person name="Zhou L.G."/>
            <person name="Ni X.B."/>
            <person name="Tian J.H."/>
            <person name="Sheng Y."/>
            <person name="Liu T."/>
            <person name="Pan Y.S."/>
            <person name="Xia L.Y."/>
            <person name="Li J."/>
            <person name="Zhao F."/>
            <person name="Cao W.C."/>
        </authorList>
    </citation>
    <scope>NUCLEOTIDE SEQUENCE [LARGE SCALE GENOMIC DNA]</scope>
    <source>
        <strain evidence="1">Iper-2018</strain>
    </source>
</reference>
<dbReference type="EMBL" id="JABSTQ010010199">
    <property type="protein sequence ID" value="KAG0422657.1"/>
    <property type="molecule type" value="Genomic_DNA"/>
</dbReference>
<keyword evidence="2" id="KW-1185">Reference proteome</keyword>
<name>A0AC60PQ83_IXOPE</name>
<evidence type="ECO:0000313" key="1">
    <source>
        <dbReference type="EMBL" id="KAG0422657.1"/>
    </source>
</evidence>
<accession>A0AC60PQ83</accession>
<protein>
    <submittedName>
        <fullName evidence="1">Uncharacterized protein</fullName>
    </submittedName>
</protein>
<feature type="non-terminal residue" evidence="1">
    <location>
        <position position="68"/>
    </location>
</feature>
<organism evidence="1 2">
    <name type="scientific">Ixodes persulcatus</name>
    <name type="common">Taiga tick</name>
    <dbReference type="NCBI Taxonomy" id="34615"/>
    <lineage>
        <taxon>Eukaryota</taxon>
        <taxon>Metazoa</taxon>
        <taxon>Ecdysozoa</taxon>
        <taxon>Arthropoda</taxon>
        <taxon>Chelicerata</taxon>
        <taxon>Arachnida</taxon>
        <taxon>Acari</taxon>
        <taxon>Parasitiformes</taxon>
        <taxon>Ixodida</taxon>
        <taxon>Ixodoidea</taxon>
        <taxon>Ixodidae</taxon>
        <taxon>Ixodinae</taxon>
        <taxon>Ixodes</taxon>
    </lineage>
</organism>
<feature type="non-terminal residue" evidence="1">
    <location>
        <position position="1"/>
    </location>
</feature>
<gene>
    <name evidence="1" type="ORF">HPB47_001547</name>
</gene>
<sequence length="68" mass="7400">PLHTIMEYIADGKRCFAEGEQLLNAGHIIECSAVAPMTKSTSVRVRGYVVQSSALSKDPHTVDLKLTN</sequence>
<proteinExistence type="predicted"/>